<name>A0A485K2T0_9STRA</name>
<dbReference type="EMBL" id="CAADRA010000002">
    <property type="protein sequence ID" value="VFT77286.1"/>
    <property type="molecule type" value="Genomic_DNA"/>
</dbReference>
<dbReference type="SUPFAM" id="SSF51161">
    <property type="entry name" value="Trimeric LpxA-like enzymes"/>
    <property type="match status" value="1"/>
</dbReference>
<reference evidence="7" key="2">
    <citation type="submission" date="2019-06" db="EMBL/GenBank/DDBJ databases">
        <title>Genomics analysis of Aphanomyces spp. identifies a new class of oomycete effector associated with host adaptation.</title>
        <authorList>
            <person name="Gaulin E."/>
        </authorList>
    </citation>
    <scope>NUCLEOTIDE SEQUENCE</scope>
    <source>
        <strain evidence="7">CBS 578.67</strain>
    </source>
</reference>
<evidence type="ECO:0000256" key="1">
    <source>
        <dbReference type="ARBA" id="ARBA00004245"/>
    </source>
</evidence>
<proteinExistence type="inferred from homology"/>
<dbReference type="InterPro" id="IPR011004">
    <property type="entry name" value="Trimer_LpxA-like_sf"/>
</dbReference>
<dbReference type="PANTHER" id="PTHR13072:SF0">
    <property type="entry name" value="DYNACTIN SUBUNIT 6"/>
    <property type="match status" value="1"/>
</dbReference>
<keyword evidence="5" id="KW-0206">Cytoskeleton</keyword>
<reference evidence="8 9" key="1">
    <citation type="submission" date="2019-03" db="EMBL/GenBank/DDBJ databases">
        <authorList>
            <person name="Gaulin E."/>
            <person name="Dumas B."/>
        </authorList>
    </citation>
    <scope>NUCLEOTIDE SEQUENCE [LARGE SCALE GENOMIC DNA]</scope>
    <source>
        <strain evidence="8">CBS 568.67</strain>
    </source>
</reference>
<dbReference type="OrthoDB" id="2355at2759"/>
<comment type="function">
    <text evidence="6">Part of the dynactin complex that activates the molecular motor dynein for ultra-processive transport along microtubules.</text>
</comment>
<evidence type="ECO:0000313" key="7">
    <source>
        <dbReference type="EMBL" id="KAF0720781.1"/>
    </source>
</evidence>
<comment type="subcellular location">
    <subcellularLocation>
        <location evidence="1">Cytoplasm</location>
        <location evidence="1">Cytoskeleton</location>
    </subcellularLocation>
</comment>
<evidence type="ECO:0000256" key="2">
    <source>
        <dbReference type="ARBA" id="ARBA00007719"/>
    </source>
</evidence>
<dbReference type="Pfam" id="PF00132">
    <property type="entry name" value="Hexapep"/>
    <property type="match status" value="1"/>
</dbReference>
<accession>A0A485K2T0</accession>
<keyword evidence="9" id="KW-1185">Reference proteome</keyword>
<keyword evidence="4" id="KW-0963">Cytoplasm</keyword>
<evidence type="ECO:0000256" key="5">
    <source>
        <dbReference type="ARBA" id="ARBA00023212"/>
    </source>
</evidence>
<dbReference type="InterPro" id="IPR027777">
    <property type="entry name" value="DCTN6"/>
</dbReference>
<dbReference type="Gene3D" id="2.160.10.10">
    <property type="entry name" value="Hexapeptide repeat proteins"/>
    <property type="match status" value="1"/>
</dbReference>
<evidence type="ECO:0000313" key="8">
    <source>
        <dbReference type="EMBL" id="VFT77286.1"/>
    </source>
</evidence>
<gene>
    <name evidence="8" type="primary">Aste57867_60</name>
    <name evidence="7" type="ORF">As57867_000060</name>
    <name evidence="8" type="ORF">ASTE57867_60</name>
</gene>
<evidence type="ECO:0000256" key="6">
    <source>
        <dbReference type="ARBA" id="ARBA00034687"/>
    </source>
</evidence>
<evidence type="ECO:0000256" key="4">
    <source>
        <dbReference type="ARBA" id="ARBA00022490"/>
    </source>
</evidence>
<evidence type="ECO:0000313" key="9">
    <source>
        <dbReference type="Proteomes" id="UP000332933"/>
    </source>
</evidence>
<dbReference type="EMBL" id="VJMH01000002">
    <property type="protein sequence ID" value="KAF0720781.1"/>
    <property type="molecule type" value="Genomic_DNA"/>
</dbReference>
<dbReference type="AlphaFoldDB" id="A0A485K2T0"/>
<comment type="similarity">
    <text evidence="2">Belongs to the dynactin subunits 5/6 family. Dynactin subunit 6 subfamily.</text>
</comment>
<evidence type="ECO:0000256" key="3">
    <source>
        <dbReference type="ARBA" id="ARBA00016573"/>
    </source>
</evidence>
<sequence>MSFICDEADVDVTRVHVGAKCVLHPKCSVSISNAPKGSPPQVLVMIGERNILDDMAVLSPAADGVPTTVLLTVGDNNLFESGCVIKGKSIGNNNWFEPKCQVGDGVVIGDDCVIGTSVVVPPNTVLPNNSILVRLPDGRIIRREQKEFARKAKQVLQDKYIDAFTNPTSQAYLPRNHRMKTKLP</sequence>
<protein>
    <recommendedName>
        <fullName evidence="3">Dynactin subunit 6</fullName>
    </recommendedName>
</protein>
<dbReference type="GO" id="GO:0007052">
    <property type="term" value="P:mitotic spindle organization"/>
    <property type="evidence" value="ECO:0007669"/>
    <property type="project" value="TreeGrafter"/>
</dbReference>
<organism evidence="8 9">
    <name type="scientific">Aphanomyces stellatus</name>
    <dbReference type="NCBI Taxonomy" id="120398"/>
    <lineage>
        <taxon>Eukaryota</taxon>
        <taxon>Sar</taxon>
        <taxon>Stramenopiles</taxon>
        <taxon>Oomycota</taxon>
        <taxon>Saprolegniomycetes</taxon>
        <taxon>Saprolegniales</taxon>
        <taxon>Verrucalvaceae</taxon>
        <taxon>Aphanomyces</taxon>
    </lineage>
</organism>
<dbReference type="InterPro" id="IPR001451">
    <property type="entry name" value="Hexapep"/>
</dbReference>
<dbReference type="GO" id="GO:0070840">
    <property type="term" value="F:dynein complex binding"/>
    <property type="evidence" value="ECO:0007669"/>
    <property type="project" value="TreeGrafter"/>
</dbReference>
<dbReference type="PANTHER" id="PTHR13072">
    <property type="entry name" value="DYNACTIN 6"/>
    <property type="match status" value="1"/>
</dbReference>
<dbReference type="Proteomes" id="UP000332933">
    <property type="component" value="Unassembled WGS sequence"/>
</dbReference>
<dbReference type="GO" id="GO:0005869">
    <property type="term" value="C:dynactin complex"/>
    <property type="evidence" value="ECO:0007669"/>
    <property type="project" value="InterPro"/>
</dbReference>